<feature type="region of interest" description="Disordered" evidence="1">
    <location>
        <begin position="218"/>
        <end position="237"/>
    </location>
</feature>
<evidence type="ECO:0000256" key="2">
    <source>
        <dbReference type="SAM" id="SignalP"/>
    </source>
</evidence>
<evidence type="ECO:0000313" key="4">
    <source>
        <dbReference type="Proteomes" id="UP000317648"/>
    </source>
</evidence>
<feature type="compositionally biased region" description="Polar residues" evidence="1">
    <location>
        <begin position="218"/>
        <end position="228"/>
    </location>
</feature>
<gene>
    <name evidence="3" type="ORF">Pla8534_50510</name>
</gene>
<protein>
    <submittedName>
        <fullName evidence="3">Uncharacterized protein</fullName>
    </submittedName>
</protein>
<dbReference type="PROSITE" id="PS50007">
    <property type="entry name" value="PIPLC_X_DOMAIN"/>
    <property type="match status" value="1"/>
</dbReference>
<reference evidence="3 4" key="1">
    <citation type="submission" date="2019-02" db="EMBL/GenBank/DDBJ databases">
        <title>Deep-cultivation of Planctomycetes and their phenomic and genomic characterization uncovers novel biology.</title>
        <authorList>
            <person name="Wiegand S."/>
            <person name="Jogler M."/>
            <person name="Boedeker C."/>
            <person name="Pinto D."/>
            <person name="Vollmers J."/>
            <person name="Rivas-Marin E."/>
            <person name="Kohn T."/>
            <person name="Peeters S.H."/>
            <person name="Heuer A."/>
            <person name="Rast P."/>
            <person name="Oberbeckmann S."/>
            <person name="Bunk B."/>
            <person name="Jeske O."/>
            <person name="Meyerdierks A."/>
            <person name="Storesund J.E."/>
            <person name="Kallscheuer N."/>
            <person name="Luecker S."/>
            <person name="Lage O.M."/>
            <person name="Pohl T."/>
            <person name="Merkel B.J."/>
            <person name="Hornburger P."/>
            <person name="Mueller R.-W."/>
            <person name="Bruemmer F."/>
            <person name="Labrenz M."/>
            <person name="Spormann A.M."/>
            <person name="Op den Camp H."/>
            <person name="Overmann J."/>
            <person name="Amann R."/>
            <person name="Jetten M.S.M."/>
            <person name="Mascher T."/>
            <person name="Medema M.H."/>
            <person name="Devos D.P."/>
            <person name="Kaster A.-K."/>
            <person name="Ovreas L."/>
            <person name="Rohde M."/>
            <person name="Galperin M.Y."/>
            <person name="Jogler C."/>
        </authorList>
    </citation>
    <scope>NUCLEOTIDE SEQUENCE [LARGE SCALE GENOMIC DNA]</scope>
    <source>
        <strain evidence="3 4">Pla85_3_4</strain>
    </source>
</reference>
<dbReference type="AlphaFoldDB" id="A0A518DZD4"/>
<accession>A0A518DZD4</accession>
<dbReference type="EMBL" id="CP036433">
    <property type="protein sequence ID" value="QDU97206.1"/>
    <property type="molecule type" value="Genomic_DNA"/>
</dbReference>
<evidence type="ECO:0000313" key="3">
    <source>
        <dbReference type="EMBL" id="QDU97206.1"/>
    </source>
</evidence>
<keyword evidence="2" id="KW-0732">Signal</keyword>
<evidence type="ECO:0000256" key="1">
    <source>
        <dbReference type="SAM" id="MobiDB-lite"/>
    </source>
</evidence>
<organism evidence="3 4">
    <name type="scientific">Lignipirellula cremea</name>
    <dbReference type="NCBI Taxonomy" id="2528010"/>
    <lineage>
        <taxon>Bacteria</taxon>
        <taxon>Pseudomonadati</taxon>
        <taxon>Planctomycetota</taxon>
        <taxon>Planctomycetia</taxon>
        <taxon>Pirellulales</taxon>
        <taxon>Pirellulaceae</taxon>
        <taxon>Lignipirellula</taxon>
    </lineage>
</organism>
<dbReference type="KEGG" id="lcre:Pla8534_50510"/>
<keyword evidence="4" id="KW-1185">Reference proteome</keyword>
<name>A0A518DZD4_9BACT</name>
<sequence length="1050" mass="117586" precursor="true">MDWRRVTACGWLLAVLISAEGGAAEQAPFTAFTPATGAAEVVLFHQADADGATIAGWDWETIAQPRLPQNTPEYRLREAVKFLQEGIGRMTGHPPVVRSSDQTDQGIVLLLLATAPAAIQRDPAVIAALASTGEDAYNDREAFYLRSEAKRLLVVANTIDGLAAAAPALLESVDYEVLGMGPNWIHTPDHTAGLTFDLELSDRPRFYLRQLTPTTGQYRGVGTLQTGPKLQLSDPHDEGVGESYVRWAIGSRNWGRSMAPFPGHALYVYHRPLVEYLRKTGTTDGFLTPATRLGLEADRPPATPASKSELWINTDAAGEPGHGRVFVSSGTAWEEQKLVGMHVNVDTTTPVARELVLARMQDLAAKHFETYPSEPFVFGVEAEDGAGLANSREWVRPENRRWYPEYLQAEGVDWPQPYRLHGYRGIDQPREQFDHGEAADLVFAFNNWLLREFDKWIDSLPPEEQVTRTGQAKKSLVRTSLYSYAYHDIPPHFNLDPRIRVMIAGYPKHRGLGRWKAFATRQSVAAALKELLPREPSAEYRIISIAYYADHSLDGIPARWSASPSAILADLDATHQAGVRALTCEMDFNGGKYGLAYYLMAKALWNRDLTAAQLDALRDRWLQRAYGSAWPQMKAYYDYMLIENFPVSAPAAWAKAIRLIEAADVQLDPAVEPAAQKRLDDLKQYWYFYYLLDQGAMEAKSPELIEFLWKGQMSYATAMHMVLRRTFPGQNRIEPVVPAELQAGPAHYTPEETARWWRQVLEHWPLLEVDHFAEQKLADGRLVSQIDQWDLVGVKDYQTLRPGAPFLYNSAQAPPTTFLATGKAGEPIGFQCAWKKGDVLRFYGPKDVSYGVEYWDREQREWSPVIDPTTTFVASEEVTSAKGQERHRVTASFPAPHTGVYRFEVGPSGFLAQLTSLGYDFVEESYTAQPAFMFPQRPRGLTQGPAYFYIPQGTRSLDLEVWDAYDQKFVQLYSGQDEKGLVRSREVDISRRGTHRIPLEPGETGRIASIRGNGFAFPLLYSVPSGWAKSPAELLVPRAIAEADKLQIAP</sequence>
<feature type="chain" id="PRO_5022106555" evidence="2">
    <location>
        <begin position="24"/>
        <end position="1050"/>
    </location>
</feature>
<dbReference type="RefSeq" id="WP_145055992.1">
    <property type="nucleotide sequence ID" value="NZ_CP036433.1"/>
</dbReference>
<dbReference type="OrthoDB" id="8565046at2"/>
<feature type="signal peptide" evidence="2">
    <location>
        <begin position="1"/>
        <end position="23"/>
    </location>
</feature>
<dbReference type="Proteomes" id="UP000317648">
    <property type="component" value="Chromosome"/>
</dbReference>
<proteinExistence type="predicted"/>